<name>A0ACA9Y3K5_9ASCO</name>
<evidence type="ECO:0000313" key="2">
    <source>
        <dbReference type="Proteomes" id="UP001152531"/>
    </source>
</evidence>
<organism evidence="1 2">
    <name type="scientific">[Candida] jaroonii</name>
    <dbReference type="NCBI Taxonomy" id="467808"/>
    <lineage>
        <taxon>Eukaryota</taxon>
        <taxon>Fungi</taxon>
        <taxon>Dikarya</taxon>
        <taxon>Ascomycota</taxon>
        <taxon>Saccharomycotina</taxon>
        <taxon>Pichiomycetes</taxon>
        <taxon>Debaryomycetaceae</taxon>
        <taxon>Yamadazyma</taxon>
    </lineage>
</organism>
<comment type="caution">
    <text evidence="1">The sequence shown here is derived from an EMBL/GenBank/DDBJ whole genome shotgun (WGS) entry which is preliminary data.</text>
</comment>
<accession>A0ACA9Y3K5</accession>
<reference evidence="1" key="1">
    <citation type="submission" date="2022-06" db="EMBL/GenBank/DDBJ databases">
        <authorList>
            <person name="Legras J.-L."/>
            <person name="Devillers H."/>
            <person name="Grondin C."/>
        </authorList>
    </citation>
    <scope>NUCLEOTIDE SEQUENCE</scope>
    <source>
        <strain evidence="1">CLIB 1444</strain>
    </source>
</reference>
<evidence type="ECO:0000313" key="1">
    <source>
        <dbReference type="EMBL" id="CAH6719507.1"/>
    </source>
</evidence>
<gene>
    <name evidence="1" type="ORF">CLIB1444_02S10154</name>
</gene>
<sequence>MYKNILKELRIIATKTHKLHSKSQIKKEKALLEYKKYQLLKEGKPINEITQQIENLTTGGKPSDKFEQIFKQLHNEEKAKGSNKIKEANFNNIYTFLNSQRIYQELIERYNPGLTMDQTENIEASANRVGLKVPK</sequence>
<dbReference type="Proteomes" id="UP001152531">
    <property type="component" value="Unassembled WGS sequence"/>
</dbReference>
<proteinExistence type="predicted"/>
<protein>
    <submittedName>
        <fullName evidence="1">ATP synthase assembly factor Fmc1p, mitochondrial</fullName>
    </submittedName>
</protein>
<keyword evidence="2" id="KW-1185">Reference proteome</keyword>
<dbReference type="EMBL" id="CALSDN010000002">
    <property type="protein sequence ID" value="CAH6719507.1"/>
    <property type="molecule type" value="Genomic_DNA"/>
</dbReference>